<reference evidence="3" key="1">
    <citation type="submission" date="2009-10" db="EMBL/GenBank/DDBJ databases">
        <title>Complete sequence of chromosome of Methanocaldococcus vulcanius M7.</title>
        <authorList>
            <consortium name="US DOE Joint Genome Institute"/>
            <person name="Lucas S."/>
            <person name="Copeland A."/>
            <person name="Lapidus A."/>
            <person name="Glavina del Rio T."/>
            <person name="Dalin E."/>
            <person name="Tice H."/>
            <person name="Bruce D."/>
            <person name="Goodwin L."/>
            <person name="Pitluck S."/>
            <person name="Lcollab F.I."/>
            <person name="Brettin T."/>
            <person name="Detter J.C."/>
            <person name="Han C."/>
            <person name="Tapia R."/>
            <person name="Kuske C.R."/>
            <person name="Schmutz J."/>
            <person name="Larimer F."/>
            <person name="Land M."/>
            <person name="Hauser L."/>
            <person name="Kyrpides N."/>
            <person name="Ovchinikova G."/>
            <person name="Sieprawska-Lupa M."/>
            <person name="Whitman W.B."/>
            <person name="Woyke T."/>
        </authorList>
    </citation>
    <scope>NUCLEOTIDE SEQUENCE [LARGE SCALE GENOMIC DNA]</scope>
    <source>
        <strain evidence="3">M7</strain>
    </source>
</reference>
<dbReference type="CDD" id="cd05379">
    <property type="entry name" value="CAP_bacterial"/>
    <property type="match status" value="1"/>
</dbReference>
<evidence type="ECO:0000259" key="2">
    <source>
        <dbReference type="Pfam" id="PF00188"/>
    </source>
</evidence>
<accession>C9RFV0</accession>
<dbReference type="STRING" id="579137.Metvu_0593"/>
<dbReference type="HOGENOM" id="CLU_1860703_0_0_2"/>
<organism evidence="3 4">
    <name type="scientific">Methanocaldococcus vulcanius (strain ATCC 700851 / DSM 12094 / M7)</name>
    <name type="common">Methanococcus vulcanius</name>
    <dbReference type="NCBI Taxonomy" id="579137"/>
    <lineage>
        <taxon>Archaea</taxon>
        <taxon>Methanobacteriati</taxon>
        <taxon>Methanobacteriota</taxon>
        <taxon>Methanomada group</taxon>
        <taxon>Methanococci</taxon>
        <taxon>Methanococcales</taxon>
        <taxon>Methanocaldococcaceae</taxon>
        <taxon>Methanocaldococcus</taxon>
    </lineage>
</organism>
<evidence type="ECO:0000256" key="1">
    <source>
        <dbReference type="SAM" id="Phobius"/>
    </source>
</evidence>
<protein>
    <submittedName>
        <fullName evidence="3">SCP-like extracellular</fullName>
    </submittedName>
</protein>
<gene>
    <name evidence="3" type="ordered locus">Metvu_0593</name>
</gene>
<name>C9RFV0_METVM</name>
<dbReference type="GeneID" id="8512927"/>
<keyword evidence="1" id="KW-1133">Transmembrane helix</keyword>
<dbReference type="KEGG" id="mvu:Metvu_0593"/>
<dbReference type="Pfam" id="PF00188">
    <property type="entry name" value="CAP"/>
    <property type="match status" value="1"/>
</dbReference>
<feature type="domain" description="SCP" evidence="2">
    <location>
        <begin position="12"/>
        <end position="106"/>
    </location>
</feature>
<dbReference type="eggNOG" id="arCOG03962">
    <property type="taxonomic scope" value="Archaea"/>
</dbReference>
<keyword evidence="1" id="KW-0472">Membrane</keyword>
<dbReference type="OrthoDB" id="60683at2157"/>
<feature type="transmembrane region" description="Helical" evidence="1">
    <location>
        <begin position="147"/>
        <end position="165"/>
    </location>
</feature>
<dbReference type="EMBL" id="CP001787">
    <property type="protein sequence ID" value="ACX72452.1"/>
    <property type="molecule type" value="Genomic_DNA"/>
</dbReference>
<dbReference type="Gene3D" id="3.40.33.10">
    <property type="entry name" value="CAP"/>
    <property type="match status" value="1"/>
</dbReference>
<evidence type="ECO:0000313" key="4">
    <source>
        <dbReference type="Proteomes" id="UP000002063"/>
    </source>
</evidence>
<dbReference type="RefSeq" id="WP_015732673.1">
    <property type="nucleotide sequence ID" value="NC_013407.1"/>
</dbReference>
<keyword evidence="1" id="KW-0812">Transmembrane</keyword>
<dbReference type="AlphaFoldDB" id="C9RFV0"/>
<dbReference type="InterPro" id="IPR014044">
    <property type="entry name" value="CAP_dom"/>
</dbReference>
<dbReference type="SUPFAM" id="SSF55797">
    <property type="entry name" value="PR-1-like"/>
    <property type="match status" value="1"/>
</dbReference>
<dbReference type="PANTHER" id="PTHR31157">
    <property type="entry name" value="SCP DOMAIN-CONTAINING PROTEIN"/>
    <property type="match status" value="1"/>
</dbReference>
<dbReference type="InterPro" id="IPR035940">
    <property type="entry name" value="CAP_sf"/>
</dbReference>
<evidence type="ECO:0000313" key="3">
    <source>
        <dbReference type="EMBL" id="ACX72452.1"/>
    </source>
</evidence>
<sequence length="168" mass="20044">MEPQRLRKRLHEVINKERKRRKLKPLKLSKSLTKSANREALKRKNCTVHYAVKGETHTTVAKRIVKEWLRNPNHRKHILSNKYNRIGIGVSILWNKNIKEYEIYVCKKFGSPKDKDKKKSNKSKSKQFNLKKINKNAKKLIIRHKKVFEYFLVAVMLYIILYIAFTVS</sequence>
<dbReference type="Proteomes" id="UP000002063">
    <property type="component" value="Chromosome"/>
</dbReference>
<proteinExistence type="predicted"/>
<dbReference type="PANTHER" id="PTHR31157:SF1">
    <property type="entry name" value="SCP DOMAIN-CONTAINING PROTEIN"/>
    <property type="match status" value="1"/>
</dbReference>
<keyword evidence="4" id="KW-1185">Reference proteome</keyword>